<organism evidence="2">
    <name type="scientific">Zea mays</name>
    <name type="common">Maize</name>
    <dbReference type="NCBI Taxonomy" id="4577"/>
    <lineage>
        <taxon>Eukaryota</taxon>
        <taxon>Viridiplantae</taxon>
        <taxon>Streptophyta</taxon>
        <taxon>Embryophyta</taxon>
        <taxon>Tracheophyta</taxon>
        <taxon>Spermatophyta</taxon>
        <taxon>Magnoliopsida</taxon>
        <taxon>Liliopsida</taxon>
        <taxon>Poales</taxon>
        <taxon>Poaceae</taxon>
        <taxon>PACMAD clade</taxon>
        <taxon>Panicoideae</taxon>
        <taxon>Andropogonodae</taxon>
        <taxon>Andropogoneae</taxon>
        <taxon>Tripsacinae</taxon>
        <taxon>Zea</taxon>
    </lineage>
</organism>
<name>C4J7G7_MAIZE</name>
<evidence type="ECO:0000256" key="1">
    <source>
        <dbReference type="SAM" id="MobiDB-lite"/>
    </source>
</evidence>
<dbReference type="EMBL" id="BT086764">
    <property type="protein sequence ID" value="ACR37117.1"/>
    <property type="molecule type" value="mRNA"/>
</dbReference>
<dbReference type="RefSeq" id="NP_001183505.1">
    <property type="nucleotide sequence ID" value="NM_001196576.1"/>
</dbReference>
<reference evidence="2" key="1">
    <citation type="journal article" date="2009" name="PLoS Genet.">
        <title>Sequencing, mapping, and analysis of 27,455 maize full-length cDNAs.</title>
        <authorList>
            <person name="Soderlund C."/>
            <person name="Descour A."/>
            <person name="Kudrna D."/>
            <person name="Bomhoff M."/>
            <person name="Boyd L."/>
            <person name="Currie J."/>
            <person name="Angelova A."/>
            <person name="Collura K."/>
            <person name="Wissotski M."/>
            <person name="Ashley E."/>
            <person name="Morrow D."/>
            <person name="Fernandes J."/>
            <person name="Walbot V."/>
            <person name="Yu Y."/>
        </authorList>
    </citation>
    <scope>NUCLEOTIDE SEQUENCE</scope>
    <source>
        <strain evidence="2">B73</strain>
    </source>
</reference>
<sequence length="98" mass="11112">MVAQESVARCFGMELLFVTKSEDLDRKVRCLTSLHQCSTFPFDLHNTTALLRRCALKERMQHAPACISIYDRPVTVPGLRDSSHGAQTPAPSARRRRR</sequence>
<reference evidence="2" key="2">
    <citation type="submission" date="2012-06" db="EMBL/GenBank/DDBJ databases">
        <authorList>
            <person name="Yu Y."/>
            <person name="Currie J."/>
            <person name="Lomeli R."/>
            <person name="Angelova A."/>
            <person name="Collura K."/>
            <person name="Wissotski M."/>
            <person name="Campos D."/>
            <person name="Kudrna D."/>
            <person name="Golser W."/>
            <person name="Ashely E."/>
            <person name="Descour A."/>
            <person name="Fernandes J."/>
            <person name="Soderlund C."/>
            <person name="Walbot V."/>
        </authorList>
    </citation>
    <scope>NUCLEOTIDE SEQUENCE</scope>
    <source>
        <strain evidence="2">B73</strain>
    </source>
</reference>
<dbReference type="GeneID" id="100501967"/>
<dbReference type="KEGG" id="zma:100501967"/>
<proteinExistence type="evidence at transcript level"/>
<protein>
    <submittedName>
        <fullName evidence="2">Uncharacterized protein</fullName>
    </submittedName>
</protein>
<accession>C4J7G7</accession>
<feature type="region of interest" description="Disordered" evidence="1">
    <location>
        <begin position="78"/>
        <end position="98"/>
    </location>
</feature>
<dbReference type="AlphaFoldDB" id="C4J7G7"/>
<evidence type="ECO:0000313" key="2">
    <source>
        <dbReference type="EMBL" id="ACR37117.1"/>
    </source>
</evidence>